<dbReference type="EMBL" id="DF820467">
    <property type="protein sequence ID" value="GAK58324.1"/>
    <property type="molecule type" value="Genomic_DNA"/>
</dbReference>
<reference evidence="3" key="1">
    <citation type="journal article" date="2015" name="PeerJ">
        <title>First genomic representation of candidate bacterial phylum KSB3 points to enhanced environmental sensing as a trigger of wastewater bulking.</title>
        <authorList>
            <person name="Sekiguchi Y."/>
            <person name="Ohashi A."/>
            <person name="Parks D.H."/>
            <person name="Yamauchi T."/>
            <person name="Tyson G.W."/>
            <person name="Hugenholtz P."/>
        </authorList>
    </citation>
    <scope>NUCLEOTIDE SEQUENCE [LARGE SCALE GENOMIC DNA]</scope>
</reference>
<evidence type="ECO:0000256" key="2">
    <source>
        <dbReference type="SAM" id="SignalP"/>
    </source>
</evidence>
<dbReference type="AlphaFoldDB" id="A0A081C169"/>
<dbReference type="HOGENOM" id="CLU_036176_4_0_0"/>
<dbReference type="Pfam" id="PF03480">
    <property type="entry name" value="DctP"/>
    <property type="match status" value="1"/>
</dbReference>
<dbReference type="Gene3D" id="3.40.190.170">
    <property type="entry name" value="Bacterial extracellular solute-binding protein, family 7"/>
    <property type="match status" value="1"/>
</dbReference>
<keyword evidence="4" id="KW-1185">Reference proteome</keyword>
<sequence>MKKSVILAVMFAFILTVSSGAFAEITLTVAEIHPEDYPTTKGLFKFAELVKERSNGEIVIDVKFGGVLGQGEKEVVEQVQFGALDMARISISPVTEFVPALEAFGLPYIWKSQESMWKVLKGDIGARLLKEVENYKFYGLCYYESGARSFYNSKREITKVEDLKGLKIRVQSSQLMLDLVNVLGANATPIAFGEVYDAISKGVVDGAENNWPSYESTAHYEVAKFYTLDMHTRVPEILIASKIAFDKKLTPEQIALVMQAAQDTQDYVIEKWNERVEASKKIVLDSGGVTVTELTPEAFNGFVQAVQPLYEKYGAKHKAIIDEIRAAQE</sequence>
<dbReference type="eggNOG" id="COG1638">
    <property type="taxonomic scope" value="Bacteria"/>
</dbReference>
<dbReference type="NCBIfam" id="TIGR00787">
    <property type="entry name" value="dctP"/>
    <property type="match status" value="1"/>
</dbReference>
<dbReference type="GO" id="GO:0030288">
    <property type="term" value="C:outer membrane-bounded periplasmic space"/>
    <property type="evidence" value="ECO:0007669"/>
    <property type="project" value="InterPro"/>
</dbReference>
<dbReference type="CDD" id="cd13671">
    <property type="entry name" value="PBP2_TRAP_SBP_like_3"/>
    <property type="match status" value="1"/>
</dbReference>
<evidence type="ECO:0000313" key="3">
    <source>
        <dbReference type="EMBL" id="GAK58324.1"/>
    </source>
</evidence>
<dbReference type="Proteomes" id="UP000030661">
    <property type="component" value="Unassembled WGS sequence"/>
</dbReference>
<dbReference type="STRING" id="1499967.U27_05298"/>
<dbReference type="InterPro" id="IPR004682">
    <property type="entry name" value="TRAP_DctP"/>
</dbReference>
<dbReference type="GO" id="GO:0055085">
    <property type="term" value="P:transmembrane transport"/>
    <property type="evidence" value="ECO:0007669"/>
    <property type="project" value="InterPro"/>
</dbReference>
<dbReference type="PIRSF" id="PIRSF006470">
    <property type="entry name" value="DctB"/>
    <property type="match status" value="1"/>
</dbReference>
<protein>
    <submittedName>
        <fullName evidence="3">TRAP dicarboxylate transporter</fullName>
    </submittedName>
</protein>
<keyword evidence="1 2" id="KW-0732">Signal</keyword>
<evidence type="ECO:0000313" key="4">
    <source>
        <dbReference type="Proteomes" id="UP000030661"/>
    </source>
</evidence>
<feature type="chain" id="PRO_5001755410" evidence="2">
    <location>
        <begin position="24"/>
        <end position="329"/>
    </location>
</feature>
<gene>
    <name evidence="3" type="ORF">U27_05298</name>
</gene>
<dbReference type="PANTHER" id="PTHR33376">
    <property type="match status" value="1"/>
</dbReference>
<dbReference type="GO" id="GO:0030246">
    <property type="term" value="F:carbohydrate binding"/>
    <property type="evidence" value="ECO:0007669"/>
    <property type="project" value="TreeGrafter"/>
</dbReference>
<evidence type="ECO:0000256" key="1">
    <source>
        <dbReference type="ARBA" id="ARBA00022729"/>
    </source>
</evidence>
<accession>A0A081C169</accession>
<organism evidence="3">
    <name type="scientific">Vecturithrix granuli</name>
    <dbReference type="NCBI Taxonomy" id="1499967"/>
    <lineage>
        <taxon>Bacteria</taxon>
        <taxon>Candidatus Moduliflexota</taxon>
        <taxon>Candidatus Vecturitrichia</taxon>
        <taxon>Candidatus Vecturitrichales</taxon>
        <taxon>Candidatus Vecturitrichaceae</taxon>
        <taxon>Candidatus Vecturithrix</taxon>
    </lineage>
</organism>
<feature type="signal peptide" evidence="2">
    <location>
        <begin position="1"/>
        <end position="23"/>
    </location>
</feature>
<dbReference type="NCBIfam" id="NF037995">
    <property type="entry name" value="TRAP_S1"/>
    <property type="match status" value="1"/>
</dbReference>
<dbReference type="InterPro" id="IPR038404">
    <property type="entry name" value="TRAP_DctP_sf"/>
</dbReference>
<proteinExistence type="predicted"/>
<dbReference type="PANTHER" id="PTHR33376:SF2">
    <property type="entry name" value="DICARBOXYLATE-BINDING PERIPLASMIC PROTEIN"/>
    <property type="match status" value="1"/>
</dbReference>
<name>A0A081C169_VECG1</name>
<dbReference type="InterPro" id="IPR018389">
    <property type="entry name" value="DctP_fam"/>
</dbReference>